<dbReference type="SUPFAM" id="SSF81383">
    <property type="entry name" value="F-box domain"/>
    <property type="match status" value="1"/>
</dbReference>
<dbReference type="GO" id="GO:0051879">
    <property type="term" value="F:Hsp90 protein binding"/>
    <property type="evidence" value="ECO:0007669"/>
    <property type="project" value="TreeGrafter"/>
</dbReference>
<dbReference type="SUPFAM" id="SSF52047">
    <property type="entry name" value="RNI-like"/>
    <property type="match status" value="1"/>
</dbReference>
<feature type="domain" description="F-box" evidence="3">
    <location>
        <begin position="138"/>
        <end position="188"/>
    </location>
</feature>
<reference evidence="4 5" key="1">
    <citation type="journal article" date="2016" name="Mol. Biol. Evol.">
        <title>Comparative Genomics of Early-Diverging Mushroom-Forming Fungi Provides Insights into the Origins of Lignocellulose Decay Capabilities.</title>
        <authorList>
            <person name="Nagy L.G."/>
            <person name="Riley R."/>
            <person name="Tritt A."/>
            <person name="Adam C."/>
            <person name="Daum C."/>
            <person name="Floudas D."/>
            <person name="Sun H."/>
            <person name="Yadav J.S."/>
            <person name="Pangilinan J."/>
            <person name="Larsson K.H."/>
            <person name="Matsuura K."/>
            <person name="Barry K."/>
            <person name="Labutti K."/>
            <person name="Kuo R."/>
            <person name="Ohm R.A."/>
            <person name="Bhattacharya S.S."/>
            <person name="Shirouzu T."/>
            <person name="Yoshinaga Y."/>
            <person name="Martin F.M."/>
            <person name="Grigoriev I.V."/>
            <person name="Hibbett D.S."/>
        </authorList>
    </citation>
    <scope>NUCLEOTIDE SEQUENCE [LARGE SCALE GENOMIC DNA]</scope>
    <source>
        <strain evidence="4 5">CBS 109695</strain>
    </source>
</reference>
<dbReference type="STRING" id="436010.A0A166UKZ3"/>
<dbReference type="Gene3D" id="1.25.40.10">
    <property type="entry name" value="Tetratricopeptide repeat domain"/>
    <property type="match status" value="1"/>
</dbReference>
<gene>
    <name evidence="4" type="ORF">FIBSPDRAFT_1037347</name>
</gene>
<evidence type="ECO:0000259" key="3">
    <source>
        <dbReference type="PROSITE" id="PS50181"/>
    </source>
</evidence>
<dbReference type="EMBL" id="KV417488">
    <property type="protein sequence ID" value="KZP31795.1"/>
    <property type="molecule type" value="Genomic_DNA"/>
</dbReference>
<evidence type="ECO:0000256" key="2">
    <source>
        <dbReference type="ARBA" id="ARBA00022803"/>
    </source>
</evidence>
<name>A0A166UKZ3_9AGAM</name>
<dbReference type="PROSITE" id="PS50181">
    <property type="entry name" value="FBOX"/>
    <property type="match status" value="1"/>
</dbReference>
<evidence type="ECO:0000256" key="1">
    <source>
        <dbReference type="ARBA" id="ARBA00022737"/>
    </source>
</evidence>
<protein>
    <recommendedName>
        <fullName evidence="3">F-box domain-containing protein</fullName>
    </recommendedName>
</protein>
<dbReference type="Gene3D" id="1.20.1280.50">
    <property type="match status" value="1"/>
</dbReference>
<dbReference type="InterPro" id="IPR036047">
    <property type="entry name" value="F-box-like_dom_sf"/>
</dbReference>
<evidence type="ECO:0000313" key="5">
    <source>
        <dbReference type="Proteomes" id="UP000076532"/>
    </source>
</evidence>
<proteinExistence type="predicted"/>
<dbReference type="SUPFAM" id="SSF48452">
    <property type="entry name" value="TPR-like"/>
    <property type="match status" value="1"/>
</dbReference>
<dbReference type="Gene3D" id="3.80.10.10">
    <property type="entry name" value="Ribonuclease Inhibitor"/>
    <property type="match status" value="1"/>
</dbReference>
<dbReference type="InterPro" id="IPR001810">
    <property type="entry name" value="F-box_dom"/>
</dbReference>
<keyword evidence="1" id="KW-0677">Repeat</keyword>
<sequence length="564" mass="63032">MDWKTPFSKGVHSYRAADFETAINYFTEAAQLKGEEYTIYDSRAAAFEKTGRLKDALRDAKKVIDVSPDRWHGYARSARLFLRIGKHESALAMVELSVDRMGEKDAKKRVEMGTLKQEIQASLHLLGERKRKEESRTTYHGGKLPVEIFADIFTLLASSDTTEAMVVSHVCKRWRAVAVSIPFLWRTLVLGKKSPSAKAKLWITRSQGRISELSIPEKFEHSRVALPSVLNGFVWEKLRICRLDGDDVIQELWALLNSLSMTHILSNLVELESNGTQRRPNPLLYDMESCNLQTLTLSTHRIEWLKLSEMFTRLTSLALVDCQPTLDLHGRGHDFLALNTSLVSLVLHHTMIDRDVRTPYNLPSLLHLDIAGCLLDGFASVGMPALRTLRLAKASSGVVPFLNSLCVNGHGCLTELTLRSVAVNQKTLKALLLANPSLETLVITHMGQDINDVAEFVSSKHLVSSDPQEGSAPLLASICPVLTHVDFSASPHISSRTVIDLVKYRLPVELPTLDAAGETAVKPIETLILDRCPLIEFEVQKWLRSRVRKVSCVYATAKEAGRKR</sequence>
<accession>A0A166UKZ3</accession>
<dbReference type="Pfam" id="PF12937">
    <property type="entry name" value="F-box-like"/>
    <property type="match status" value="1"/>
</dbReference>
<dbReference type="Proteomes" id="UP000076532">
    <property type="component" value="Unassembled WGS sequence"/>
</dbReference>
<dbReference type="InterPro" id="IPR011990">
    <property type="entry name" value="TPR-like_helical_dom_sf"/>
</dbReference>
<evidence type="ECO:0000313" key="4">
    <source>
        <dbReference type="EMBL" id="KZP31795.1"/>
    </source>
</evidence>
<dbReference type="PANTHER" id="PTHR22904:SF523">
    <property type="entry name" value="STRESS-INDUCED-PHOSPHOPROTEIN 1"/>
    <property type="match status" value="1"/>
</dbReference>
<dbReference type="InterPro" id="IPR032675">
    <property type="entry name" value="LRR_dom_sf"/>
</dbReference>
<dbReference type="OrthoDB" id="2423701at2759"/>
<dbReference type="AlphaFoldDB" id="A0A166UKZ3"/>
<keyword evidence="5" id="KW-1185">Reference proteome</keyword>
<organism evidence="4 5">
    <name type="scientific">Athelia psychrophila</name>
    <dbReference type="NCBI Taxonomy" id="1759441"/>
    <lineage>
        <taxon>Eukaryota</taxon>
        <taxon>Fungi</taxon>
        <taxon>Dikarya</taxon>
        <taxon>Basidiomycota</taxon>
        <taxon>Agaricomycotina</taxon>
        <taxon>Agaricomycetes</taxon>
        <taxon>Agaricomycetidae</taxon>
        <taxon>Atheliales</taxon>
        <taxon>Atheliaceae</taxon>
        <taxon>Athelia</taxon>
    </lineage>
</organism>
<dbReference type="PANTHER" id="PTHR22904">
    <property type="entry name" value="TPR REPEAT CONTAINING PROTEIN"/>
    <property type="match status" value="1"/>
</dbReference>
<keyword evidence="2" id="KW-0802">TPR repeat</keyword>